<sequence>MRTPEETLAAQDNVQRHGSIIRLRPEHQDTYLRLHADVWPGVEQTLRSANIRNYTIFLYRDLLFGYYEYVGDDHAADQARIAADPETQRWWTLTDPCQRSLSEPNSGEWWTPMRQVWHLPGTPADR</sequence>
<accession>A0ABV6M476</accession>
<dbReference type="RefSeq" id="WP_377251985.1">
    <property type="nucleotide sequence ID" value="NZ_JBHLUH010000030.1"/>
</dbReference>
<dbReference type="EMBL" id="JBHLUH010000030">
    <property type="protein sequence ID" value="MFC0529337.1"/>
    <property type="molecule type" value="Genomic_DNA"/>
</dbReference>
<dbReference type="Proteomes" id="UP001589867">
    <property type="component" value="Unassembled WGS sequence"/>
</dbReference>
<dbReference type="InterPro" id="IPR011008">
    <property type="entry name" value="Dimeric_a/b-barrel"/>
</dbReference>
<organism evidence="1 2">
    <name type="scientific">Phytohabitans kaempferiae</name>
    <dbReference type="NCBI Taxonomy" id="1620943"/>
    <lineage>
        <taxon>Bacteria</taxon>
        <taxon>Bacillati</taxon>
        <taxon>Actinomycetota</taxon>
        <taxon>Actinomycetes</taxon>
        <taxon>Micromonosporales</taxon>
        <taxon>Micromonosporaceae</taxon>
    </lineage>
</organism>
<protein>
    <submittedName>
        <fullName evidence="1">L-rhamnose mutarotase</fullName>
    </submittedName>
</protein>
<comment type="caution">
    <text evidence="1">The sequence shown here is derived from an EMBL/GenBank/DDBJ whole genome shotgun (WGS) entry which is preliminary data.</text>
</comment>
<dbReference type="InterPro" id="IPR008000">
    <property type="entry name" value="Rham/fucose_mutarotase"/>
</dbReference>
<dbReference type="PANTHER" id="PTHR34389">
    <property type="entry name" value="L-RHAMNOSE MUTAROTASE"/>
    <property type="match status" value="1"/>
</dbReference>
<proteinExistence type="predicted"/>
<evidence type="ECO:0000313" key="2">
    <source>
        <dbReference type="Proteomes" id="UP001589867"/>
    </source>
</evidence>
<evidence type="ECO:0000313" key="1">
    <source>
        <dbReference type="EMBL" id="MFC0529337.1"/>
    </source>
</evidence>
<keyword evidence="2" id="KW-1185">Reference proteome</keyword>
<gene>
    <name evidence="1" type="ORF">ACFFIA_16920</name>
</gene>
<name>A0ABV6M476_9ACTN</name>
<dbReference type="Gene3D" id="3.30.70.100">
    <property type="match status" value="1"/>
</dbReference>
<dbReference type="SUPFAM" id="SSF54909">
    <property type="entry name" value="Dimeric alpha+beta barrel"/>
    <property type="match status" value="1"/>
</dbReference>
<reference evidence="1 2" key="1">
    <citation type="submission" date="2024-09" db="EMBL/GenBank/DDBJ databases">
        <authorList>
            <person name="Sun Q."/>
            <person name="Mori K."/>
        </authorList>
    </citation>
    <scope>NUCLEOTIDE SEQUENCE [LARGE SCALE GENOMIC DNA]</scope>
    <source>
        <strain evidence="1 2">TBRC 3947</strain>
    </source>
</reference>
<dbReference type="Pfam" id="PF05336">
    <property type="entry name" value="rhaM"/>
    <property type="match status" value="1"/>
</dbReference>
<dbReference type="PANTHER" id="PTHR34389:SF2">
    <property type="entry name" value="L-RHAMNOSE MUTAROTASE"/>
    <property type="match status" value="1"/>
</dbReference>